<dbReference type="KEGG" id="esj:SJ05684_c17370"/>
<evidence type="ECO:0000259" key="2">
    <source>
        <dbReference type="Pfam" id="PF02470"/>
    </source>
</evidence>
<proteinExistence type="predicted"/>
<protein>
    <submittedName>
        <fullName evidence="3">ABC-type transport system involved in resistance to organic solvents, periplasmic component</fullName>
    </submittedName>
</protein>
<dbReference type="EMBL" id="CP023067">
    <property type="protein sequence ID" value="ASY63179.1"/>
    <property type="molecule type" value="Genomic_DNA"/>
</dbReference>
<keyword evidence="1" id="KW-0812">Transmembrane</keyword>
<organism evidence="3 4">
    <name type="scientific">Sinorhizobium sojae CCBAU 05684</name>
    <dbReference type="NCBI Taxonomy" id="716928"/>
    <lineage>
        <taxon>Bacteria</taxon>
        <taxon>Pseudomonadati</taxon>
        <taxon>Pseudomonadota</taxon>
        <taxon>Alphaproteobacteria</taxon>
        <taxon>Hyphomicrobiales</taxon>
        <taxon>Rhizobiaceae</taxon>
        <taxon>Sinorhizobium/Ensifer group</taxon>
        <taxon>Sinorhizobium</taxon>
    </lineage>
</organism>
<keyword evidence="4" id="KW-1185">Reference proteome</keyword>
<dbReference type="Proteomes" id="UP000217211">
    <property type="component" value="Chromosome"/>
</dbReference>
<name>A0A249PD36_9HYPH</name>
<keyword evidence="1" id="KW-1133">Transmembrane helix</keyword>
<dbReference type="eggNOG" id="COG1463">
    <property type="taxonomic scope" value="Bacteria"/>
</dbReference>
<dbReference type="InterPro" id="IPR003399">
    <property type="entry name" value="Mce/MlaD"/>
</dbReference>
<dbReference type="SUPFAM" id="SSF58104">
    <property type="entry name" value="Methyl-accepting chemotaxis protein (MCP) signaling domain"/>
    <property type="match status" value="1"/>
</dbReference>
<evidence type="ECO:0000313" key="4">
    <source>
        <dbReference type="Proteomes" id="UP000217211"/>
    </source>
</evidence>
<reference evidence="3 4" key="1">
    <citation type="submission" date="2017-08" db="EMBL/GenBank/DDBJ databases">
        <title>Multipartite genome sequences of Sinorhizobium species nodulating soybeans.</title>
        <authorList>
            <person name="Tian C.F."/>
        </authorList>
    </citation>
    <scope>NUCLEOTIDE SEQUENCE [LARGE SCALE GENOMIC DNA]</scope>
    <source>
        <strain evidence="3 4">CCBAU 05684</strain>
    </source>
</reference>
<dbReference type="PANTHER" id="PTHR36698">
    <property type="entry name" value="BLL5892 PROTEIN"/>
    <property type="match status" value="1"/>
</dbReference>
<evidence type="ECO:0000313" key="3">
    <source>
        <dbReference type="EMBL" id="ASY63179.1"/>
    </source>
</evidence>
<gene>
    <name evidence="3" type="ORF">SJ05684_c17370</name>
</gene>
<dbReference type="Pfam" id="PF02470">
    <property type="entry name" value="MlaD"/>
    <property type="match status" value="1"/>
</dbReference>
<evidence type="ECO:0000256" key="1">
    <source>
        <dbReference type="SAM" id="Phobius"/>
    </source>
</evidence>
<dbReference type="PANTHER" id="PTHR36698:SF2">
    <property type="entry name" value="MCE_MLAD DOMAIN-CONTAINING PROTEIN"/>
    <property type="match status" value="1"/>
</dbReference>
<dbReference type="STRING" id="716928.GCA_000261485_04215"/>
<dbReference type="Gene3D" id="1.10.287.950">
    <property type="entry name" value="Methyl-accepting chemotaxis protein"/>
    <property type="match status" value="1"/>
</dbReference>
<sequence length="472" mass="49911">MPKRMKAAGAAKVVVAMETKANYAIVGFFTVFVIAAAFGFVYWMAQYGRAGQMVELIVNIPGSANGLSVGSPVRFNGINVGTVRNLAIDANDPRYSIAITEVSADAPVLTSTTATLEVQGLTGAAYIELSGGRKGDENILKTALEKGTSATITADQSSVTSLLATADQILDRANSAIGDIQGFVTDIRTPLTATIGNAEKFSKALANNSGAIDQFLKSVEELSGSVSAASKKLDTTLESADRLINAVDPKRIDTIVSNVEQLSSDLKEASGGVSEAVDGFKRTVGTYNEFGKSAQETLKRVDALVAAVDAQKVGTVVNDISAASADARKVAAEVSSFAEKISARQEDIDQTITDFTQMSTKLNAASDRVDGILVKIDGFLGDADAPSLSAEARATLESFRTMANNLNAQIGPIAENLKRFSNAGLRDVEALVTETRRTVQGLQNTISDFDKNPQRLLFGGETVKQYDGRTRR</sequence>
<feature type="domain" description="Mce/MlaD" evidence="2">
    <location>
        <begin position="63"/>
        <end position="132"/>
    </location>
</feature>
<dbReference type="AlphaFoldDB" id="A0A249PD36"/>
<accession>A0A249PD36</accession>
<feature type="transmembrane region" description="Helical" evidence="1">
    <location>
        <begin position="21"/>
        <end position="45"/>
    </location>
</feature>
<keyword evidence="1" id="KW-0472">Membrane</keyword>